<feature type="compositionally biased region" description="Low complexity" evidence="21">
    <location>
        <begin position="40"/>
        <end position="54"/>
    </location>
</feature>
<feature type="compositionally biased region" description="Polar residues" evidence="21">
    <location>
        <begin position="1"/>
        <end position="20"/>
    </location>
</feature>
<evidence type="ECO:0000313" key="23">
    <source>
        <dbReference type="Ensembl" id="ENSEBUP00000011220.1"/>
    </source>
</evidence>
<keyword evidence="12" id="KW-0833">Ubl conjugation pathway</keyword>
<dbReference type="SMART" id="SM00184">
    <property type="entry name" value="RING"/>
    <property type="match status" value="1"/>
</dbReference>
<dbReference type="Gene3D" id="3.30.160.60">
    <property type="entry name" value="Classic Zinc Finger"/>
    <property type="match status" value="1"/>
</dbReference>
<comment type="subcellular location">
    <subcellularLocation>
        <location evidence="3">Endosome</location>
    </subcellularLocation>
    <subcellularLocation>
        <location evidence="4">Lysosome</location>
    </subcellularLocation>
    <subcellularLocation>
        <location evidence="2">Membrane</location>
        <topology evidence="2">Peripheral membrane protein</topology>
    </subcellularLocation>
</comment>
<dbReference type="Ensembl" id="ENSEBUT00000011785.1">
    <property type="protein sequence ID" value="ENSEBUP00000011220.1"/>
    <property type="gene ID" value="ENSEBUG00000007214.1"/>
</dbReference>
<dbReference type="AlphaFoldDB" id="A0A8C4Q826"/>
<keyword evidence="24" id="KW-1185">Reference proteome</keyword>
<dbReference type="GO" id="GO:0008270">
    <property type="term" value="F:zinc ion binding"/>
    <property type="evidence" value="ECO:0007669"/>
    <property type="project" value="UniProtKB-KW"/>
</dbReference>
<evidence type="ECO:0000256" key="3">
    <source>
        <dbReference type="ARBA" id="ARBA00004177"/>
    </source>
</evidence>
<dbReference type="GO" id="GO:0061630">
    <property type="term" value="F:ubiquitin protein ligase activity"/>
    <property type="evidence" value="ECO:0007669"/>
    <property type="project" value="UniProtKB-EC"/>
</dbReference>
<evidence type="ECO:0000256" key="6">
    <source>
        <dbReference type="ARBA" id="ARBA00012483"/>
    </source>
</evidence>
<dbReference type="SUPFAM" id="SSF57850">
    <property type="entry name" value="RING/U-box"/>
    <property type="match status" value="1"/>
</dbReference>
<evidence type="ECO:0000256" key="10">
    <source>
        <dbReference type="ARBA" id="ARBA00022753"/>
    </source>
</evidence>
<dbReference type="PANTHER" id="PTHR46661:SF4">
    <property type="entry name" value="RING-TYPE DOMAIN-CONTAINING PROTEIN"/>
    <property type="match status" value="1"/>
</dbReference>
<keyword evidence="9" id="KW-0479">Metal-binding</keyword>
<feature type="compositionally biased region" description="Basic and acidic residues" evidence="21">
    <location>
        <begin position="60"/>
        <end position="70"/>
    </location>
</feature>
<evidence type="ECO:0000256" key="21">
    <source>
        <dbReference type="SAM" id="MobiDB-lite"/>
    </source>
</evidence>
<dbReference type="GO" id="GO:0016020">
    <property type="term" value="C:membrane"/>
    <property type="evidence" value="ECO:0007669"/>
    <property type="project" value="UniProtKB-SubCell"/>
</dbReference>
<dbReference type="GO" id="GO:0043161">
    <property type="term" value="P:proteasome-mediated ubiquitin-dependent protein catabolic process"/>
    <property type="evidence" value="ECO:0007669"/>
    <property type="project" value="TreeGrafter"/>
</dbReference>
<dbReference type="InterPro" id="IPR013083">
    <property type="entry name" value="Znf_RING/FYVE/PHD"/>
</dbReference>
<dbReference type="GO" id="GO:0005768">
    <property type="term" value="C:endosome"/>
    <property type="evidence" value="ECO:0007669"/>
    <property type="project" value="UniProtKB-SubCell"/>
</dbReference>
<reference evidence="23" key="1">
    <citation type="submission" date="2025-05" db="UniProtKB">
        <authorList>
            <consortium name="Ensembl"/>
        </authorList>
    </citation>
    <scope>IDENTIFICATION</scope>
</reference>
<evidence type="ECO:0000256" key="19">
    <source>
        <dbReference type="ARBA" id="ARBA00042305"/>
    </source>
</evidence>
<evidence type="ECO:0000256" key="14">
    <source>
        <dbReference type="ARBA" id="ARBA00023136"/>
    </source>
</evidence>
<sequence length="179" mass="19123">MGANQSSPGRSRAFSTTGNDLTEALAAEPLSSPPRSLSIGSVTTSSAGASVAEGGPTGSADRHGNAESPRHTGRGSGMSRSRSLTFALAHRWPGIKCPVCSKSVSSTDMEEHLMMCLTKPRLQYNEDVLEREAGECAICLDELQQGDTIARLPCLCLYHKGCIDKWFEVSRSCPEHPND</sequence>
<dbReference type="Pfam" id="PF13639">
    <property type="entry name" value="zf-RING_2"/>
    <property type="match status" value="1"/>
</dbReference>
<dbReference type="CDD" id="cd16695">
    <property type="entry name" value="mRING-CH-C4HC2H_ZNRF2"/>
    <property type="match status" value="1"/>
</dbReference>
<keyword evidence="15" id="KW-0458">Lysosome</keyword>
<dbReference type="Gene3D" id="3.30.40.10">
    <property type="entry name" value="Zinc/RING finger domain, C3HC4 (zinc finger)"/>
    <property type="match status" value="1"/>
</dbReference>
<evidence type="ECO:0000256" key="16">
    <source>
        <dbReference type="ARBA" id="ARBA00023288"/>
    </source>
</evidence>
<evidence type="ECO:0000256" key="8">
    <source>
        <dbReference type="ARBA" id="ARBA00022707"/>
    </source>
</evidence>
<feature type="domain" description="RING-type" evidence="22">
    <location>
        <begin position="136"/>
        <end position="176"/>
    </location>
</feature>
<evidence type="ECO:0000256" key="5">
    <source>
        <dbReference type="ARBA" id="ARBA00004906"/>
    </source>
</evidence>
<evidence type="ECO:0000256" key="18">
    <source>
        <dbReference type="ARBA" id="ARBA00042177"/>
    </source>
</evidence>
<keyword evidence="7" id="KW-0808">Transferase</keyword>
<protein>
    <recommendedName>
        <fullName evidence="17">E3 ubiquitin-protein ligase ZNRF1</fullName>
        <ecNumber evidence="6">2.3.2.27</ecNumber>
    </recommendedName>
    <alternativeName>
        <fullName evidence="18">RING-type E3 ubiquitin transferase ZNRF1</fullName>
    </alternativeName>
    <alternativeName>
        <fullName evidence="19">Zinc/RING finger protein 1</fullName>
    </alternativeName>
</protein>
<dbReference type="Ensembl" id="ENSEBUT00000011808.1">
    <property type="protein sequence ID" value="ENSEBUP00000011247.1"/>
    <property type="gene ID" value="ENSEBUG00000007214.1"/>
</dbReference>
<evidence type="ECO:0000256" key="17">
    <source>
        <dbReference type="ARBA" id="ARBA00040227"/>
    </source>
</evidence>
<comment type="pathway">
    <text evidence="5">Protein modification; protein ubiquitination.</text>
</comment>
<evidence type="ECO:0000256" key="9">
    <source>
        <dbReference type="ARBA" id="ARBA00022723"/>
    </source>
</evidence>
<comment type="catalytic activity">
    <reaction evidence="1">
        <text>S-ubiquitinyl-[E2 ubiquitin-conjugating enzyme]-L-cysteine + [acceptor protein]-L-lysine = [E2 ubiquitin-conjugating enzyme]-L-cysteine + N(6)-ubiquitinyl-[acceptor protein]-L-lysine.</text>
        <dbReference type="EC" id="2.3.2.27"/>
    </reaction>
</comment>
<name>A0A8C4Q826_EPTBU</name>
<keyword evidence="14" id="KW-0472">Membrane</keyword>
<evidence type="ECO:0000256" key="20">
    <source>
        <dbReference type="PROSITE-ProRule" id="PRU00175"/>
    </source>
</evidence>
<dbReference type="EC" id="2.3.2.27" evidence="6"/>
<evidence type="ECO:0000256" key="2">
    <source>
        <dbReference type="ARBA" id="ARBA00004170"/>
    </source>
</evidence>
<dbReference type="FunFam" id="3.30.40.10:FF:000235">
    <property type="entry name" value="E3 ubiquitin-protein ligase ZNRF1"/>
    <property type="match status" value="1"/>
</dbReference>
<dbReference type="InterPro" id="IPR001841">
    <property type="entry name" value="Znf_RING"/>
</dbReference>
<dbReference type="Proteomes" id="UP000694388">
    <property type="component" value="Unplaced"/>
</dbReference>
<dbReference type="Ensembl" id="ENSEBUT00000011794.1">
    <property type="protein sequence ID" value="ENSEBUP00000011229.1"/>
    <property type="gene ID" value="ENSEBUG00000007214.1"/>
</dbReference>
<evidence type="ECO:0000256" key="7">
    <source>
        <dbReference type="ARBA" id="ARBA00022679"/>
    </source>
</evidence>
<evidence type="ECO:0000256" key="4">
    <source>
        <dbReference type="ARBA" id="ARBA00004371"/>
    </source>
</evidence>
<organism evidence="23 24">
    <name type="scientific">Eptatretus burgeri</name>
    <name type="common">Inshore hagfish</name>
    <dbReference type="NCBI Taxonomy" id="7764"/>
    <lineage>
        <taxon>Eukaryota</taxon>
        <taxon>Metazoa</taxon>
        <taxon>Chordata</taxon>
        <taxon>Craniata</taxon>
        <taxon>Vertebrata</taxon>
        <taxon>Cyclostomata</taxon>
        <taxon>Myxini</taxon>
        <taxon>Myxiniformes</taxon>
        <taxon>Myxinidae</taxon>
        <taxon>Eptatretinae</taxon>
        <taxon>Eptatretus</taxon>
    </lineage>
</organism>
<keyword evidence="8" id="KW-0519">Myristate</keyword>
<dbReference type="GeneTree" id="ENSGT00940000159017"/>
<evidence type="ECO:0000313" key="24">
    <source>
        <dbReference type="Proteomes" id="UP000694388"/>
    </source>
</evidence>
<evidence type="ECO:0000256" key="13">
    <source>
        <dbReference type="ARBA" id="ARBA00022833"/>
    </source>
</evidence>
<keyword evidence="16" id="KW-0449">Lipoprotein</keyword>
<evidence type="ECO:0000256" key="1">
    <source>
        <dbReference type="ARBA" id="ARBA00000900"/>
    </source>
</evidence>
<evidence type="ECO:0000256" key="15">
    <source>
        <dbReference type="ARBA" id="ARBA00023228"/>
    </source>
</evidence>
<evidence type="ECO:0000259" key="22">
    <source>
        <dbReference type="PROSITE" id="PS50089"/>
    </source>
</evidence>
<proteinExistence type="predicted"/>
<dbReference type="GO" id="GO:0005764">
    <property type="term" value="C:lysosome"/>
    <property type="evidence" value="ECO:0007669"/>
    <property type="project" value="UniProtKB-SubCell"/>
</dbReference>
<dbReference type="InterPro" id="IPR051878">
    <property type="entry name" value="ZNRF_ubiq-protein_ligase"/>
</dbReference>
<keyword evidence="11 20" id="KW-0863">Zinc-finger</keyword>
<accession>A0A8C4Q826</accession>
<keyword evidence="13" id="KW-0862">Zinc</keyword>
<dbReference type="PROSITE" id="PS50089">
    <property type="entry name" value="ZF_RING_2"/>
    <property type="match status" value="1"/>
</dbReference>
<evidence type="ECO:0000256" key="12">
    <source>
        <dbReference type="ARBA" id="ARBA00022786"/>
    </source>
</evidence>
<dbReference type="GO" id="GO:0070936">
    <property type="term" value="P:protein K48-linked ubiquitination"/>
    <property type="evidence" value="ECO:0007669"/>
    <property type="project" value="TreeGrafter"/>
</dbReference>
<dbReference type="PANTHER" id="PTHR46661">
    <property type="entry name" value="E3 UBIQUITIN-PROTEIN LIGASE ZNRF1-LIKE PROTEIN"/>
    <property type="match status" value="1"/>
</dbReference>
<evidence type="ECO:0000256" key="11">
    <source>
        <dbReference type="ARBA" id="ARBA00022771"/>
    </source>
</evidence>
<keyword evidence="10" id="KW-0967">Endosome</keyword>
<feature type="region of interest" description="Disordered" evidence="21">
    <location>
        <begin position="1"/>
        <end position="80"/>
    </location>
</feature>